<dbReference type="Pfam" id="PF00486">
    <property type="entry name" value="Trans_reg_C"/>
    <property type="match status" value="1"/>
</dbReference>
<evidence type="ECO:0000313" key="5">
    <source>
        <dbReference type="Proteomes" id="UP000309668"/>
    </source>
</evidence>
<dbReference type="InterPro" id="IPR016032">
    <property type="entry name" value="Sig_transdc_resp-reg_C-effctor"/>
</dbReference>
<dbReference type="SUPFAM" id="SSF46894">
    <property type="entry name" value="C-terminal effector domain of the bipartite response regulators"/>
    <property type="match status" value="1"/>
</dbReference>
<dbReference type="GO" id="GO:0006355">
    <property type="term" value="P:regulation of DNA-templated transcription"/>
    <property type="evidence" value="ECO:0007669"/>
    <property type="project" value="InterPro"/>
</dbReference>
<evidence type="ECO:0000259" key="3">
    <source>
        <dbReference type="PROSITE" id="PS51755"/>
    </source>
</evidence>
<evidence type="ECO:0000313" key="4">
    <source>
        <dbReference type="EMBL" id="TMM46171.1"/>
    </source>
</evidence>
<dbReference type="InterPro" id="IPR001867">
    <property type="entry name" value="OmpR/PhoB-type_DNA-bd"/>
</dbReference>
<name>A0A5S3P0V5_9SPHN</name>
<proteinExistence type="predicted"/>
<dbReference type="SMART" id="SM00862">
    <property type="entry name" value="Trans_reg_C"/>
    <property type="match status" value="1"/>
</dbReference>
<sequence>MPRRLHAGPVELDLFHRDGRIEQTWLGLHPREFGLLWRLAETPFDRVTRRDLLTDVWRLDHVPETNSLEVHVSRLRAKLAISGAGWLVRTHPDGGYQLGHEGGASFSVFTYAWRESLDTAEMFGNAAAPLSVLASNRHGAERPHFD</sequence>
<reference evidence="4 5" key="1">
    <citation type="submission" date="2019-05" db="EMBL/GenBank/DDBJ databases">
        <title>Erythrobacter marisflavi sp. nov., isolated from isolated from water of an estuary environment.</title>
        <authorList>
            <person name="Yoon J.-H."/>
        </authorList>
    </citation>
    <scope>NUCLEOTIDE SEQUENCE [LARGE SCALE GENOMIC DNA]</scope>
    <source>
        <strain evidence="4 5">KEM-5</strain>
    </source>
</reference>
<feature type="domain" description="OmpR/PhoB-type" evidence="3">
    <location>
        <begin position="2"/>
        <end position="100"/>
    </location>
</feature>
<gene>
    <name evidence="4" type="ORF">FEV51_12050</name>
</gene>
<feature type="DNA-binding region" description="OmpR/PhoB-type" evidence="2">
    <location>
        <begin position="2"/>
        <end position="100"/>
    </location>
</feature>
<dbReference type="GO" id="GO:0003677">
    <property type="term" value="F:DNA binding"/>
    <property type="evidence" value="ECO:0007669"/>
    <property type="project" value="UniProtKB-UniRule"/>
</dbReference>
<evidence type="ECO:0000256" key="2">
    <source>
        <dbReference type="PROSITE-ProRule" id="PRU01091"/>
    </source>
</evidence>
<evidence type="ECO:0000256" key="1">
    <source>
        <dbReference type="ARBA" id="ARBA00023125"/>
    </source>
</evidence>
<dbReference type="InterPro" id="IPR036388">
    <property type="entry name" value="WH-like_DNA-bd_sf"/>
</dbReference>
<dbReference type="EMBL" id="VCAO01000009">
    <property type="protein sequence ID" value="TMM46171.1"/>
    <property type="molecule type" value="Genomic_DNA"/>
</dbReference>
<dbReference type="CDD" id="cd00383">
    <property type="entry name" value="trans_reg_C"/>
    <property type="match status" value="1"/>
</dbReference>
<protein>
    <submittedName>
        <fullName evidence="4">Winged helix-turn-helix transcriptional regulator</fullName>
    </submittedName>
</protein>
<dbReference type="GO" id="GO:0000160">
    <property type="term" value="P:phosphorelay signal transduction system"/>
    <property type="evidence" value="ECO:0007669"/>
    <property type="project" value="InterPro"/>
</dbReference>
<dbReference type="OrthoDB" id="7595335at2"/>
<dbReference type="PROSITE" id="PS51755">
    <property type="entry name" value="OMPR_PHOB"/>
    <property type="match status" value="1"/>
</dbReference>
<accession>A0A5S3P0V5</accession>
<dbReference type="AlphaFoldDB" id="A0A5S3P0V5"/>
<keyword evidence="1 2" id="KW-0238">DNA-binding</keyword>
<organism evidence="4 5">
    <name type="scientific">Qipengyuania marisflavi</name>
    <dbReference type="NCBI Taxonomy" id="2486356"/>
    <lineage>
        <taxon>Bacteria</taxon>
        <taxon>Pseudomonadati</taxon>
        <taxon>Pseudomonadota</taxon>
        <taxon>Alphaproteobacteria</taxon>
        <taxon>Sphingomonadales</taxon>
        <taxon>Erythrobacteraceae</taxon>
        <taxon>Qipengyuania</taxon>
    </lineage>
</organism>
<dbReference type="Gene3D" id="1.10.10.10">
    <property type="entry name" value="Winged helix-like DNA-binding domain superfamily/Winged helix DNA-binding domain"/>
    <property type="match status" value="1"/>
</dbReference>
<comment type="caution">
    <text evidence="4">The sequence shown here is derived from an EMBL/GenBank/DDBJ whole genome shotgun (WGS) entry which is preliminary data.</text>
</comment>
<dbReference type="Proteomes" id="UP000309668">
    <property type="component" value="Unassembled WGS sequence"/>
</dbReference>
<keyword evidence="5" id="KW-1185">Reference proteome</keyword>